<organism evidence="1 2">
    <name type="scientific">Colletotrichum navitas</name>
    <dbReference type="NCBI Taxonomy" id="681940"/>
    <lineage>
        <taxon>Eukaryota</taxon>
        <taxon>Fungi</taxon>
        <taxon>Dikarya</taxon>
        <taxon>Ascomycota</taxon>
        <taxon>Pezizomycotina</taxon>
        <taxon>Sordariomycetes</taxon>
        <taxon>Hypocreomycetidae</taxon>
        <taxon>Glomerellales</taxon>
        <taxon>Glomerellaceae</taxon>
        <taxon>Colletotrichum</taxon>
        <taxon>Colletotrichum graminicola species complex</taxon>
    </lineage>
</organism>
<evidence type="ECO:0000313" key="2">
    <source>
        <dbReference type="Proteomes" id="UP001230504"/>
    </source>
</evidence>
<reference evidence="1" key="1">
    <citation type="submission" date="2021-06" db="EMBL/GenBank/DDBJ databases">
        <title>Comparative genomics, transcriptomics and evolutionary studies reveal genomic signatures of adaptation to plant cell wall in hemibiotrophic fungi.</title>
        <authorList>
            <consortium name="DOE Joint Genome Institute"/>
            <person name="Baroncelli R."/>
            <person name="Diaz J.F."/>
            <person name="Benocci T."/>
            <person name="Peng M."/>
            <person name="Battaglia E."/>
            <person name="Haridas S."/>
            <person name="Andreopoulos W."/>
            <person name="Labutti K."/>
            <person name="Pangilinan J."/>
            <person name="Floch G.L."/>
            <person name="Makela M.R."/>
            <person name="Henrissat B."/>
            <person name="Grigoriev I.V."/>
            <person name="Crouch J.A."/>
            <person name="De Vries R.P."/>
            <person name="Sukno S.A."/>
            <person name="Thon M.R."/>
        </authorList>
    </citation>
    <scope>NUCLEOTIDE SEQUENCE</scope>
    <source>
        <strain evidence="1">CBS 125086</strain>
    </source>
</reference>
<keyword evidence="2" id="KW-1185">Reference proteome</keyword>
<comment type="caution">
    <text evidence="1">The sequence shown here is derived from an EMBL/GenBank/DDBJ whole genome shotgun (WGS) entry which is preliminary data.</text>
</comment>
<sequence>MSEFRVSHPSMSDPLTHSSLHTIKHHHASSASHSPRQTQPETWRRDISVPAGYAHTHTHWQKTDTVRYTVCVSIQSTGGLTPPRPMRPPWLSSILWPWGDPSGCEAMGTEMVGSSHYAQLRCNAQPRCRWAVLHTVRFDTDILCTYRIQQTSVRQICTSHSQTRASGRPWMAVC</sequence>
<dbReference type="RefSeq" id="XP_060407885.1">
    <property type="nucleotide sequence ID" value="XM_060565079.1"/>
</dbReference>
<dbReference type="GeneID" id="85449319"/>
<dbReference type="AlphaFoldDB" id="A0AAD8PLB9"/>
<accession>A0AAD8PLB9</accession>
<evidence type="ECO:0000313" key="1">
    <source>
        <dbReference type="EMBL" id="KAK1569676.1"/>
    </source>
</evidence>
<dbReference type="Proteomes" id="UP001230504">
    <property type="component" value="Unassembled WGS sequence"/>
</dbReference>
<name>A0AAD8PLB9_9PEZI</name>
<protein>
    <submittedName>
        <fullName evidence="1">Uncharacterized protein</fullName>
    </submittedName>
</protein>
<proteinExistence type="predicted"/>
<dbReference type="EMBL" id="JAHLJV010000126">
    <property type="protein sequence ID" value="KAK1569676.1"/>
    <property type="molecule type" value="Genomic_DNA"/>
</dbReference>
<gene>
    <name evidence="1" type="ORF">LY79DRAFT_70987</name>
</gene>